<dbReference type="PANTHER" id="PTHR46953:SF1">
    <property type="entry name" value="G-PROTEIN COUPLED RECEPTOR MTH-LIKE 1-RELATED"/>
    <property type="match status" value="1"/>
</dbReference>
<dbReference type="EMBL" id="OA572811">
    <property type="protein sequence ID" value="CAD7204641.1"/>
    <property type="molecule type" value="Genomic_DNA"/>
</dbReference>
<sequence>MLSSYDENSQALHALGQGTALEGPLVFSVLLRKLDGDTRHRFETSRADPTFDTPAPIDILFGADLFAQTMTGEQYILRKDLPIAFGTVFGVVLKGPTPCSTVSVPQDHFNGITTLLSINYIDLRSSLQNFWKLEELSHSKVLSKEKQLCDMEILAYFFAPLGLLLLINLFLFAATAWELTCGLWKTEVVKASTERAALGRVCVKLVIMMGLTWVLDIISWAVGGPSYLWYLPDLLNTLQGVFIFIVVGCHPQVWAAVKRNCLGERTNRTLARHQLSSVSQASRSALDTTNTTKIIPLETMC</sequence>
<gene>
    <name evidence="2" type="ORF">TDIB3V08_LOCUS10798</name>
</gene>
<reference evidence="2" key="1">
    <citation type="submission" date="2020-11" db="EMBL/GenBank/DDBJ databases">
        <authorList>
            <person name="Tran Van P."/>
        </authorList>
    </citation>
    <scope>NUCLEOTIDE SEQUENCE</scope>
</reference>
<keyword evidence="1" id="KW-1133">Transmembrane helix</keyword>
<proteinExistence type="predicted"/>
<dbReference type="InterPro" id="IPR052808">
    <property type="entry name" value="GPCR_Mth-like"/>
</dbReference>
<accession>A0A7R8VTM4</accession>
<dbReference type="AlphaFoldDB" id="A0A7R8VTM4"/>
<evidence type="ECO:0000313" key="2">
    <source>
        <dbReference type="EMBL" id="CAD7204641.1"/>
    </source>
</evidence>
<feature type="transmembrane region" description="Helical" evidence="1">
    <location>
        <begin position="234"/>
        <end position="257"/>
    </location>
</feature>
<feature type="transmembrane region" description="Helical" evidence="1">
    <location>
        <begin position="153"/>
        <end position="180"/>
    </location>
</feature>
<keyword evidence="1" id="KW-0472">Membrane</keyword>
<dbReference type="Gene3D" id="1.20.1070.10">
    <property type="entry name" value="Rhodopsin 7-helix transmembrane proteins"/>
    <property type="match status" value="1"/>
</dbReference>
<organism evidence="2">
    <name type="scientific">Timema douglasi</name>
    <name type="common">Walking stick</name>
    <dbReference type="NCBI Taxonomy" id="61478"/>
    <lineage>
        <taxon>Eukaryota</taxon>
        <taxon>Metazoa</taxon>
        <taxon>Ecdysozoa</taxon>
        <taxon>Arthropoda</taxon>
        <taxon>Hexapoda</taxon>
        <taxon>Insecta</taxon>
        <taxon>Pterygota</taxon>
        <taxon>Neoptera</taxon>
        <taxon>Polyneoptera</taxon>
        <taxon>Phasmatodea</taxon>
        <taxon>Timematodea</taxon>
        <taxon>Timematoidea</taxon>
        <taxon>Timematidae</taxon>
        <taxon>Timema</taxon>
    </lineage>
</organism>
<dbReference type="PANTHER" id="PTHR46953">
    <property type="entry name" value="G-PROTEIN COUPLED RECEPTOR MTH-LIKE 1-RELATED"/>
    <property type="match status" value="1"/>
</dbReference>
<keyword evidence="1" id="KW-0812">Transmembrane</keyword>
<evidence type="ECO:0000256" key="1">
    <source>
        <dbReference type="SAM" id="Phobius"/>
    </source>
</evidence>
<feature type="transmembrane region" description="Helical" evidence="1">
    <location>
        <begin position="201"/>
        <end position="222"/>
    </location>
</feature>
<protein>
    <submittedName>
        <fullName evidence="2">Uncharacterized protein</fullName>
    </submittedName>
</protein>
<name>A0A7R8VTM4_TIMDO</name>